<dbReference type="OrthoDB" id="531397at2"/>
<evidence type="ECO:0000313" key="2">
    <source>
        <dbReference type="Proteomes" id="UP000008206"/>
    </source>
</evidence>
<dbReference type="Proteomes" id="UP000008206">
    <property type="component" value="Chromosome"/>
</dbReference>
<name>E0U6W0_GLOV7</name>
<gene>
    <name evidence="1" type="ordered locus">Cyan7822_4077</name>
</gene>
<dbReference type="AlphaFoldDB" id="E0U6W0"/>
<reference evidence="2" key="1">
    <citation type="journal article" date="2011" name="MBio">
        <title>Novel metabolic attributes of the genus Cyanothece, comprising a group of unicellular nitrogen-fixing Cyanobacteria.</title>
        <authorList>
            <person name="Bandyopadhyay A."/>
            <person name="Elvitigala T."/>
            <person name="Welsh E."/>
            <person name="Stockel J."/>
            <person name="Liberton M."/>
            <person name="Min H."/>
            <person name="Sherman L.A."/>
            <person name="Pakrasi H.B."/>
        </authorList>
    </citation>
    <scope>NUCLEOTIDE SEQUENCE [LARGE SCALE GENOMIC DNA]</scope>
    <source>
        <strain evidence="2">PCC 7822</strain>
    </source>
</reference>
<protein>
    <submittedName>
        <fullName evidence="1">Uncharacterized protein</fullName>
    </submittedName>
</protein>
<dbReference type="EMBL" id="CP002198">
    <property type="protein sequence ID" value="ADN15997.1"/>
    <property type="molecule type" value="Genomic_DNA"/>
</dbReference>
<accession>E0U6W0</accession>
<dbReference type="STRING" id="497965.Cyan7822_4077"/>
<evidence type="ECO:0000313" key="1">
    <source>
        <dbReference type="EMBL" id="ADN15997.1"/>
    </source>
</evidence>
<proteinExistence type="predicted"/>
<dbReference type="KEGG" id="cyj:Cyan7822_4077"/>
<sequence length="104" mass="12081">MFSLLDAEKAALNFLMEEWELPTQDQDWFRVVNSRKIPNSWWSIVEIGIKNLPDKWVIQVFDDGECDPCYTFVSPFSDEKISTHLAELPAKIAIALQKEREGHI</sequence>
<organism evidence="1 2">
    <name type="scientific">Gloeothece verrucosa (strain PCC 7822)</name>
    <name type="common">Cyanothece sp. (strain PCC 7822)</name>
    <dbReference type="NCBI Taxonomy" id="497965"/>
    <lineage>
        <taxon>Bacteria</taxon>
        <taxon>Bacillati</taxon>
        <taxon>Cyanobacteriota</taxon>
        <taxon>Cyanophyceae</taxon>
        <taxon>Oscillatoriophycideae</taxon>
        <taxon>Chroococcales</taxon>
        <taxon>Aphanothecaceae</taxon>
        <taxon>Gloeothece</taxon>
        <taxon>Gloeothece verrucosa</taxon>
    </lineage>
</organism>
<dbReference type="eggNOG" id="ENOG50332SV">
    <property type="taxonomic scope" value="Bacteria"/>
</dbReference>
<dbReference type="HOGENOM" id="CLU_2262566_0_0_3"/>
<dbReference type="RefSeq" id="WP_013324065.1">
    <property type="nucleotide sequence ID" value="NC_014501.1"/>
</dbReference>
<keyword evidence="2" id="KW-1185">Reference proteome</keyword>